<name>A0A4U5N1L3_STECR</name>
<accession>A0A4U5N1L3</accession>
<feature type="compositionally biased region" description="Basic and acidic residues" evidence="1">
    <location>
        <begin position="32"/>
        <end position="45"/>
    </location>
</feature>
<keyword evidence="3" id="KW-1185">Reference proteome</keyword>
<dbReference type="AlphaFoldDB" id="A0A4U5N1L3"/>
<gene>
    <name evidence="2" type="ORF">L596_017348</name>
</gene>
<protein>
    <submittedName>
        <fullName evidence="2">Uncharacterized protein</fullName>
    </submittedName>
</protein>
<proteinExistence type="predicted"/>
<evidence type="ECO:0000313" key="2">
    <source>
        <dbReference type="EMBL" id="TKR76161.1"/>
    </source>
</evidence>
<feature type="compositionally biased region" description="Basic and acidic residues" evidence="1">
    <location>
        <begin position="56"/>
        <end position="82"/>
    </location>
</feature>
<comment type="caution">
    <text evidence="2">The sequence shown here is derived from an EMBL/GenBank/DDBJ whole genome shotgun (WGS) entry which is preliminary data.</text>
</comment>
<organism evidence="2 3">
    <name type="scientific">Steinernema carpocapsae</name>
    <name type="common">Entomopathogenic nematode</name>
    <dbReference type="NCBI Taxonomy" id="34508"/>
    <lineage>
        <taxon>Eukaryota</taxon>
        <taxon>Metazoa</taxon>
        <taxon>Ecdysozoa</taxon>
        <taxon>Nematoda</taxon>
        <taxon>Chromadorea</taxon>
        <taxon>Rhabditida</taxon>
        <taxon>Tylenchina</taxon>
        <taxon>Panagrolaimomorpha</taxon>
        <taxon>Strongyloidoidea</taxon>
        <taxon>Steinernematidae</taxon>
        <taxon>Steinernema</taxon>
    </lineage>
</organism>
<evidence type="ECO:0000313" key="3">
    <source>
        <dbReference type="Proteomes" id="UP000298663"/>
    </source>
</evidence>
<dbReference type="Proteomes" id="UP000298663">
    <property type="component" value="Unassembled WGS sequence"/>
</dbReference>
<dbReference type="EMBL" id="AZBU02000005">
    <property type="protein sequence ID" value="TKR76161.1"/>
    <property type="molecule type" value="Genomic_DNA"/>
</dbReference>
<sequence length="103" mass="11581">MLKSRRGRKNNNEELFRILKAYFAKAIEAQDAEDKKKAVEARTEGCEAGPSTSKASTEDKPEEEKHGSVGCDKNDAKRKTDEKMEDEEMMDEAAPAKKNKSED</sequence>
<reference evidence="2 3" key="2">
    <citation type="journal article" date="2019" name="G3 (Bethesda)">
        <title>Hybrid Assembly of the Genome of the Entomopathogenic Nematode Steinernema carpocapsae Identifies the X-Chromosome.</title>
        <authorList>
            <person name="Serra L."/>
            <person name="Macchietto M."/>
            <person name="Macias-Munoz A."/>
            <person name="McGill C.J."/>
            <person name="Rodriguez I.M."/>
            <person name="Rodriguez B."/>
            <person name="Murad R."/>
            <person name="Mortazavi A."/>
        </authorList>
    </citation>
    <scope>NUCLEOTIDE SEQUENCE [LARGE SCALE GENOMIC DNA]</scope>
    <source>
        <strain evidence="2 3">ALL</strain>
    </source>
</reference>
<feature type="region of interest" description="Disordered" evidence="1">
    <location>
        <begin position="27"/>
        <end position="103"/>
    </location>
</feature>
<reference evidence="2 3" key="1">
    <citation type="journal article" date="2015" name="Genome Biol.">
        <title>Comparative genomics of Steinernema reveals deeply conserved gene regulatory networks.</title>
        <authorList>
            <person name="Dillman A.R."/>
            <person name="Macchietto M."/>
            <person name="Porter C.F."/>
            <person name="Rogers A."/>
            <person name="Williams B."/>
            <person name="Antoshechkin I."/>
            <person name="Lee M.M."/>
            <person name="Goodwin Z."/>
            <person name="Lu X."/>
            <person name="Lewis E.E."/>
            <person name="Goodrich-Blair H."/>
            <person name="Stock S.P."/>
            <person name="Adams B.J."/>
            <person name="Sternberg P.W."/>
            <person name="Mortazavi A."/>
        </authorList>
    </citation>
    <scope>NUCLEOTIDE SEQUENCE [LARGE SCALE GENOMIC DNA]</scope>
    <source>
        <strain evidence="2 3">ALL</strain>
    </source>
</reference>
<evidence type="ECO:0000256" key="1">
    <source>
        <dbReference type="SAM" id="MobiDB-lite"/>
    </source>
</evidence>